<evidence type="ECO:0000313" key="5">
    <source>
        <dbReference type="EMBL" id="NJP99966.1"/>
    </source>
</evidence>
<comment type="pathway">
    <text evidence="1">Quinol/quinone metabolism; menaquinone biosynthesis.</text>
</comment>
<dbReference type="EC" id="3.2.2.26" evidence="1 2"/>
<evidence type="ECO:0000256" key="1">
    <source>
        <dbReference type="HAMAP-Rule" id="MF_00991"/>
    </source>
</evidence>
<reference evidence="5 6" key="1">
    <citation type="submission" date="2020-03" db="EMBL/GenBank/DDBJ databases">
        <title>WGS of actinomycetes isolated from Thailand.</title>
        <authorList>
            <person name="Thawai C."/>
        </authorList>
    </citation>
    <scope>NUCLEOTIDE SEQUENCE [LARGE SCALE GENOMIC DNA]</scope>
    <source>
        <strain evidence="5 6">PLAI 1-29</strain>
    </source>
</reference>
<evidence type="ECO:0000256" key="3">
    <source>
        <dbReference type="SAM" id="MobiDB-lite"/>
    </source>
</evidence>
<dbReference type="InterPro" id="IPR019963">
    <property type="entry name" value="FL_hydrolase_MqnB"/>
</dbReference>
<dbReference type="Gene3D" id="3.40.50.1580">
    <property type="entry name" value="Nucleoside phosphorylase domain"/>
    <property type="match status" value="1"/>
</dbReference>
<feature type="region of interest" description="Disordered" evidence="3">
    <location>
        <begin position="319"/>
        <end position="340"/>
    </location>
</feature>
<dbReference type="PANTHER" id="PTHR46832">
    <property type="entry name" value="5'-METHYLTHIOADENOSINE/S-ADENOSYLHOMOCYSTEINE NUCLEOSIDASE"/>
    <property type="match status" value="1"/>
</dbReference>
<comment type="catalytic activity">
    <reaction evidence="1">
        <text>futalosine + H2O = dehypoxanthine futalosine + hypoxanthine</text>
        <dbReference type="Rhea" id="RHEA:25904"/>
        <dbReference type="ChEBI" id="CHEBI:15377"/>
        <dbReference type="ChEBI" id="CHEBI:17368"/>
        <dbReference type="ChEBI" id="CHEBI:58863"/>
        <dbReference type="ChEBI" id="CHEBI:58864"/>
        <dbReference type="EC" id="3.2.2.26"/>
    </reaction>
</comment>
<feature type="region of interest" description="Disordered" evidence="3">
    <location>
        <begin position="18"/>
        <end position="99"/>
    </location>
</feature>
<feature type="domain" description="Nucleoside phosphorylase" evidence="4">
    <location>
        <begin position="110"/>
        <end position="267"/>
    </location>
</feature>
<feature type="compositionally biased region" description="Low complexity" evidence="3">
    <location>
        <begin position="24"/>
        <end position="78"/>
    </location>
</feature>
<keyword evidence="1 5" id="KW-0378">Hydrolase</keyword>
<organism evidence="5 6">
    <name type="scientific">Streptomyces zingiberis</name>
    <dbReference type="NCBI Taxonomy" id="2053010"/>
    <lineage>
        <taxon>Bacteria</taxon>
        <taxon>Bacillati</taxon>
        <taxon>Actinomycetota</taxon>
        <taxon>Actinomycetes</taxon>
        <taxon>Kitasatosporales</taxon>
        <taxon>Streptomycetaceae</taxon>
        <taxon>Streptomyces</taxon>
    </lineage>
</organism>
<dbReference type="InterPro" id="IPR000845">
    <property type="entry name" value="Nucleoside_phosphorylase_d"/>
</dbReference>
<keyword evidence="5" id="KW-0326">Glycosidase</keyword>
<name>A0ABX1BWY1_9ACTN</name>
<dbReference type="Pfam" id="PF01048">
    <property type="entry name" value="PNP_UDP_1"/>
    <property type="match status" value="1"/>
</dbReference>
<evidence type="ECO:0000256" key="2">
    <source>
        <dbReference type="NCBIfam" id="TIGR03664"/>
    </source>
</evidence>
<evidence type="ECO:0000259" key="4">
    <source>
        <dbReference type="Pfam" id="PF01048"/>
    </source>
</evidence>
<sequence>MARVLVVTAVPAEADAVRKGLGGPAEPNAPGPAAGTGATSRTDGPSGPGTAAAGTGAGAPGEPEPGASEPGASAAPGLGPAGPGAAGGPVRRAGRPGGTASRPGCVDVLAAGVGPAAAAAGTASALTAAALRGTPYDLVVSAGIGGGFPGVAPLGSVVVADAIIAADLGVRTPEGYLPLERLGFGRTVHAPPPGAARRAAEALGAVLAPVLTVSTVTGDAARATELAGRHPGAGAEAMEGFGVAEAAAAHGVPVLEIRAVSNTVGPRDRAAWRIPTALTALTGAFRTLAGSAGDILGGAAEVAGTDGVTGTAGADAVTRAAGTAGAGSDGDDVRQVRRTP</sequence>
<protein>
    <recommendedName>
        <fullName evidence="1 2">Futalosine hydrolase</fullName>
        <shortName evidence="1">FL hydrolase</shortName>
        <ecNumber evidence="1 2">3.2.2.26</ecNumber>
    </recommendedName>
    <alternativeName>
        <fullName evidence="1">Futalosine nucleosidase</fullName>
    </alternativeName>
    <alternativeName>
        <fullName evidence="1">Menaquinone biosynthetic enzyme MqnB</fullName>
    </alternativeName>
</protein>
<comment type="function">
    <text evidence="1">Catalyzes the hydrolysis of futalosine (FL) to dehypoxanthine futalosine (DHFL) and hypoxanthine, a step in the biosynthesis of menaquinone (MK, vitamin K2).</text>
</comment>
<comment type="caution">
    <text evidence="5">The sequence shown here is derived from an EMBL/GenBank/DDBJ whole genome shotgun (WGS) entry which is preliminary data.</text>
</comment>
<dbReference type="GO" id="GO:0016798">
    <property type="term" value="F:hydrolase activity, acting on glycosyl bonds"/>
    <property type="evidence" value="ECO:0007669"/>
    <property type="project" value="UniProtKB-KW"/>
</dbReference>
<dbReference type="NCBIfam" id="TIGR03664">
    <property type="entry name" value="fut_nucase"/>
    <property type="match status" value="1"/>
</dbReference>
<feature type="compositionally biased region" description="Basic and acidic residues" evidence="3">
    <location>
        <begin position="331"/>
        <end position="340"/>
    </location>
</feature>
<dbReference type="SUPFAM" id="SSF53167">
    <property type="entry name" value="Purine and uridine phosphorylases"/>
    <property type="match status" value="1"/>
</dbReference>
<gene>
    <name evidence="1" type="primary">mqnB</name>
    <name evidence="5" type="ORF">HCK00_05290</name>
</gene>
<accession>A0ABX1BWY1</accession>
<dbReference type="HAMAP" id="MF_00991">
    <property type="entry name" value="MqnB"/>
    <property type="match status" value="1"/>
</dbReference>
<dbReference type="InterPro" id="IPR035994">
    <property type="entry name" value="Nucleoside_phosphorylase_sf"/>
</dbReference>
<dbReference type="NCBIfam" id="NF006087">
    <property type="entry name" value="PRK08236.1"/>
    <property type="match status" value="1"/>
</dbReference>
<evidence type="ECO:0000313" key="6">
    <source>
        <dbReference type="Proteomes" id="UP000695264"/>
    </source>
</evidence>
<dbReference type="CDD" id="cd17766">
    <property type="entry name" value="futalosine_nucleosidase_MqnB"/>
    <property type="match status" value="1"/>
</dbReference>
<dbReference type="PANTHER" id="PTHR46832:SF2">
    <property type="entry name" value="FUTALOSINE HYDROLASE"/>
    <property type="match status" value="1"/>
</dbReference>
<proteinExistence type="inferred from homology"/>
<keyword evidence="6" id="KW-1185">Reference proteome</keyword>
<dbReference type="Proteomes" id="UP000695264">
    <property type="component" value="Unassembled WGS sequence"/>
</dbReference>
<keyword evidence="1" id="KW-0474">Menaquinone biosynthesis</keyword>
<dbReference type="EMBL" id="JAATEN010000003">
    <property type="protein sequence ID" value="NJP99966.1"/>
    <property type="molecule type" value="Genomic_DNA"/>
</dbReference>
<comment type="similarity">
    <text evidence="1">Belongs to the PNP/UDP phosphorylase family. Futalosine hydrolase subfamily.</text>
</comment>